<feature type="transmembrane region" description="Helical" evidence="1">
    <location>
        <begin position="109"/>
        <end position="128"/>
    </location>
</feature>
<proteinExistence type="predicted"/>
<keyword evidence="1" id="KW-0812">Transmembrane</keyword>
<feature type="transmembrane region" description="Helical" evidence="1">
    <location>
        <begin position="140"/>
        <end position="160"/>
    </location>
</feature>
<organism evidence="2 3">
    <name type="scientific">Nitrosococcus oceani C-27</name>
    <dbReference type="NCBI Taxonomy" id="314279"/>
    <lineage>
        <taxon>Bacteria</taxon>
        <taxon>Pseudomonadati</taxon>
        <taxon>Pseudomonadota</taxon>
        <taxon>Gammaproteobacteria</taxon>
        <taxon>Chromatiales</taxon>
        <taxon>Chromatiaceae</taxon>
        <taxon>Nitrosococcus</taxon>
    </lineage>
</organism>
<accession>A0A0E2ZQ55</accession>
<protein>
    <recommendedName>
        <fullName evidence="4">DUF2254 domain-containing protein</fullName>
    </recommendedName>
</protein>
<dbReference type="InterPro" id="IPR018723">
    <property type="entry name" value="DUF2254_membrane"/>
</dbReference>
<dbReference type="EMBL" id="JPGN01000016">
    <property type="protein sequence ID" value="KFI20567.1"/>
    <property type="molecule type" value="Genomic_DNA"/>
</dbReference>
<evidence type="ECO:0000256" key="1">
    <source>
        <dbReference type="SAM" id="Phobius"/>
    </source>
</evidence>
<keyword evidence="1" id="KW-0472">Membrane</keyword>
<dbReference type="HOGENOM" id="CLU_032303_1_1_6"/>
<dbReference type="Pfam" id="PF10011">
    <property type="entry name" value="DUF2254"/>
    <property type="match status" value="1"/>
</dbReference>
<keyword evidence="1" id="KW-1133">Transmembrane helix</keyword>
<evidence type="ECO:0000313" key="3">
    <source>
        <dbReference type="Proteomes" id="UP000028839"/>
    </source>
</evidence>
<dbReference type="Proteomes" id="UP000028839">
    <property type="component" value="Unassembled WGS sequence"/>
</dbReference>
<evidence type="ECO:0000313" key="2">
    <source>
        <dbReference type="EMBL" id="KFI20567.1"/>
    </source>
</evidence>
<reference evidence="2 3" key="1">
    <citation type="submission" date="2014-07" db="EMBL/GenBank/DDBJ databases">
        <title>Comparative analysis of Nitrosococcus oceani genome inventories of strains from Pacific and Atlantic gyres.</title>
        <authorList>
            <person name="Lim C.K."/>
            <person name="Wang L."/>
            <person name="Sayavedra-Soto L.A."/>
            <person name="Klotz M.G."/>
        </authorList>
    </citation>
    <scope>NUCLEOTIDE SEQUENCE [LARGE SCALE GENOMIC DNA]</scope>
    <source>
        <strain evidence="2 3">C-27</strain>
    </source>
</reference>
<feature type="transmembrane region" description="Helical" evidence="1">
    <location>
        <begin position="15"/>
        <end position="34"/>
    </location>
</feature>
<comment type="caution">
    <text evidence="2">The sequence shown here is derived from an EMBL/GenBank/DDBJ whole genome shotgun (WGS) entry which is preliminary data.</text>
</comment>
<feature type="transmembrane region" description="Helical" evidence="1">
    <location>
        <begin position="62"/>
        <end position="88"/>
    </location>
</feature>
<name>A0A0E2ZQ55_9GAMM</name>
<evidence type="ECO:0008006" key="4">
    <source>
        <dbReference type="Google" id="ProtNLM"/>
    </source>
</evidence>
<sequence>MNKLTYLWEALRESLWFIPMCIVIGAVLLALGLIELEAAVEREQLAEHWPTLFGVGADGSRALLSAIASSMITVAGVTFSITVVALSLASSQYTSRILRNFMRNRSNQAVLGVFVGVFAYCLVVLRTIRGGDQGVFVPGLAVLGALLLAFVAISFLIFFIHHIATSIQATSIIKSAATETLEAIDRLFPTEIGEATAEHVGNAPGARVDLAAQAWITIPAQQSGYIQGIDADALLHVACAQDIIVRMEKEIGEFVIEASPLVSVTGKSPGDETIWELNAAYTIDWRRAVEQDATYGIQQIVDVALKALSPGINDTTTAIICVDFLGMILARLIARHIETPYHSDNGQLRLITRGPTFSNLLSQAFDQIRRNAEGNVAVLIRLLQSLETLTKLTVNVQRHQALRQQAALIIETAERTVPMAYDRMPIQAIRDRIFPLPADESR</sequence>
<dbReference type="OrthoDB" id="2955631at2"/>
<dbReference type="AlphaFoldDB" id="A0A0E2ZQ55"/>
<gene>
    <name evidence="2" type="ORF">IB75_02430</name>
</gene>